<dbReference type="Proteomes" id="UP001346869">
    <property type="component" value="Unassembled WGS sequence"/>
</dbReference>
<gene>
    <name evidence="2" type="ORF">PBY51_015544</name>
</gene>
<proteinExistence type="predicted"/>
<name>A0AAN7XNW2_ELEMC</name>
<evidence type="ECO:0000313" key="3">
    <source>
        <dbReference type="Proteomes" id="UP001346869"/>
    </source>
</evidence>
<protein>
    <submittedName>
        <fullName evidence="2">Uncharacterized protein</fullName>
    </submittedName>
</protein>
<evidence type="ECO:0000256" key="1">
    <source>
        <dbReference type="SAM" id="MobiDB-lite"/>
    </source>
</evidence>
<organism evidence="2 3">
    <name type="scientific">Eleginops maclovinus</name>
    <name type="common">Patagonian blennie</name>
    <name type="synonym">Eleginus maclovinus</name>
    <dbReference type="NCBI Taxonomy" id="56733"/>
    <lineage>
        <taxon>Eukaryota</taxon>
        <taxon>Metazoa</taxon>
        <taxon>Chordata</taxon>
        <taxon>Craniata</taxon>
        <taxon>Vertebrata</taxon>
        <taxon>Euteleostomi</taxon>
        <taxon>Actinopterygii</taxon>
        <taxon>Neopterygii</taxon>
        <taxon>Teleostei</taxon>
        <taxon>Neoteleostei</taxon>
        <taxon>Acanthomorphata</taxon>
        <taxon>Eupercaria</taxon>
        <taxon>Perciformes</taxon>
        <taxon>Notothenioidei</taxon>
        <taxon>Eleginopidae</taxon>
        <taxon>Eleginops</taxon>
    </lineage>
</organism>
<evidence type="ECO:0000313" key="2">
    <source>
        <dbReference type="EMBL" id="KAK5864291.1"/>
    </source>
</evidence>
<dbReference type="AlphaFoldDB" id="A0AAN7XNW2"/>
<sequence length="88" mass="9871">MLTEGSAAQRLKGSRPTYPIKKNVRHNESDGVLLTSHFSDHWRGGGVDSHPFMSSLTILRGFKCVGALNLTEEEEEEEEEEEAFIISH</sequence>
<reference evidence="2 3" key="1">
    <citation type="journal article" date="2023" name="Genes (Basel)">
        <title>Chromosome-Level Genome Assembly and Circadian Gene Repertoire of the Patagonia Blennie Eleginops maclovinus-The Closest Ancestral Proxy of Antarctic Cryonotothenioids.</title>
        <authorList>
            <person name="Cheng C.C."/>
            <person name="Rivera-Colon A.G."/>
            <person name="Minhas B.F."/>
            <person name="Wilson L."/>
            <person name="Rayamajhi N."/>
            <person name="Vargas-Chacoff L."/>
            <person name="Catchen J.M."/>
        </authorList>
    </citation>
    <scope>NUCLEOTIDE SEQUENCE [LARGE SCALE GENOMIC DNA]</scope>
    <source>
        <strain evidence="2">JMC-PN-2008</strain>
    </source>
</reference>
<dbReference type="EMBL" id="JAUZQC010000010">
    <property type="protein sequence ID" value="KAK5864291.1"/>
    <property type="molecule type" value="Genomic_DNA"/>
</dbReference>
<accession>A0AAN7XNW2</accession>
<reference evidence="2 3" key="2">
    <citation type="journal article" date="2023" name="Mol. Biol. Evol.">
        <title>Genomics of Secondarily Temperate Adaptation in the Only Non-Antarctic Icefish.</title>
        <authorList>
            <person name="Rivera-Colon A.G."/>
            <person name="Rayamajhi N."/>
            <person name="Minhas B.F."/>
            <person name="Madrigal G."/>
            <person name="Bilyk K.T."/>
            <person name="Yoon V."/>
            <person name="Hune M."/>
            <person name="Gregory S."/>
            <person name="Cheng C.H.C."/>
            <person name="Catchen J.M."/>
        </authorList>
    </citation>
    <scope>NUCLEOTIDE SEQUENCE [LARGE SCALE GENOMIC DNA]</scope>
    <source>
        <strain evidence="2">JMC-PN-2008</strain>
    </source>
</reference>
<feature type="region of interest" description="Disordered" evidence="1">
    <location>
        <begin position="1"/>
        <end position="22"/>
    </location>
</feature>
<comment type="caution">
    <text evidence="2">The sequence shown here is derived from an EMBL/GenBank/DDBJ whole genome shotgun (WGS) entry which is preliminary data.</text>
</comment>
<keyword evidence="3" id="KW-1185">Reference proteome</keyword>